<keyword evidence="2" id="KW-0812">Transmembrane</keyword>
<feature type="region of interest" description="Disordered" evidence="1">
    <location>
        <begin position="97"/>
        <end position="117"/>
    </location>
</feature>
<evidence type="ECO:0000313" key="4">
    <source>
        <dbReference type="Proteomes" id="UP000708338"/>
    </source>
</evidence>
<feature type="compositionally biased region" description="Acidic residues" evidence="1">
    <location>
        <begin position="108"/>
        <end position="117"/>
    </location>
</feature>
<keyword evidence="2" id="KW-0472">Membrane</keyword>
<gene>
    <name evidence="3" type="ORF">GPL26_16460</name>
</gene>
<feature type="transmembrane region" description="Helical" evidence="2">
    <location>
        <begin position="264"/>
        <end position="282"/>
    </location>
</feature>
<proteinExistence type="predicted"/>
<accession>A0AA41FGN0</accession>
<organism evidence="3 4">
    <name type="scientific">Enterocloster citroniae</name>
    <dbReference type="NCBI Taxonomy" id="358743"/>
    <lineage>
        <taxon>Bacteria</taxon>
        <taxon>Bacillati</taxon>
        <taxon>Bacillota</taxon>
        <taxon>Clostridia</taxon>
        <taxon>Lachnospirales</taxon>
        <taxon>Lachnospiraceae</taxon>
        <taxon>Enterocloster</taxon>
    </lineage>
</organism>
<evidence type="ECO:0000256" key="2">
    <source>
        <dbReference type="SAM" id="Phobius"/>
    </source>
</evidence>
<sequence length="288" mass="32134">MVVDYFKRLLFIFCTVVVVSSAYVFPSFARVATASNADRDMDHDHGTLDDIDIASSSNATFDDEEALRNAESYEYLSDDLVLRYILSEVQIIRDSMSGPAVSSPSEAESLEGSEDVPEDVTILSSGDDISLYASGLSLPDHDVVYVSGTFDGNDYTLLVPASVYPNLWVGEDGVLYNVSSSNITCRLFPGSTFDSSDYNYRNLTLYPLLGNSANNLYRYGYLSYMTYYYRGSSSSSLSSNTTYGNFYVEDIKIQRSLDITYRTYYVAVSSLFALGVIVLCFWKNSRRL</sequence>
<dbReference type="EMBL" id="WQPS01000021">
    <property type="protein sequence ID" value="MBT9811219.1"/>
    <property type="molecule type" value="Genomic_DNA"/>
</dbReference>
<dbReference type="Proteomes" id="UP000708338">
    <property type="component" value="Unassembled WGS sequence"/>
</dbReference>
<comment type="caution">
    <text evidence="3">The sequence shown here is derived from an EMBL/GenBank/DDBJ whole genome shotgun (WGS) entry which is preliminary data.</text>
</comment>
<dbReference type="AlphaFoldDB" id="A0AA41FGN0"/>
<dbReference type="RefSeq" id="WP_147329424.1">
    <property type="nucleotide sequence ID" value="NZ_CABJDD010000004.1"/>
</dbReference>
<keyword evidence="2" id="KW-1133">Transmembrane helix</keyword>
<protein>
    <submittedName>
        <fullName evidence="3">Uncharacterized protein</fullName>
    </submittedName>
</protein>
<evidence type="ECO:0000256" key="1">
    <source>
        <dbReference type="SAM" id="MobiDB-lite"/>
    </source>
</evidence>
<name>A0AA41FGN0_9FIRM</name>
<reference evidence="3" key="1">
    <citation type="journal article" date="2021" name="Gut Microbes">
        <title>A synthetic consortium of 100 gut commensals modulates the composition and function in a colon model of the microbiome of elderly subjects.</title>
        <authorList>
            <person name="Perez M."/>
            <person name="Ntemiri A."/>
            <person name="Tan H."/>
            <person name="Harris H.M.B."/>
            <person name="Roager H.M."/>
            <person name="Ribiere C."/>
            <person name="O'Toole P.W."/>
        </authorList>
    </citation>
    <scope>NUCLEOTIDE SEQUENCE</scope>
    <source>
        <strain evidence="3">MCC335</strain>
    </source>
</reference>
<evidence type="ECO:0000313" key="3">
    <source>
        <dbReference type="EMBL" id="MBT9811219.1"/>
    </source>
</evidence>